<dbReference type="AlphaFoldDB" id="A0A0F7W4N5"/>
<evidence type="ECO:0000313" key="8">
    <source>
        <dbReference type="EMBL" id="CQR63986.1"/>
    </source>
</evidence>
<dbReference type="InterPro" id="IPR051533">
    <property type="entry name" value="WaaL-like"/>
</dbReference>
<feature type="compositionally biased region" description="Gly residues" evidence="5">
    <location>
        <begin position="455"/>
        <end position="472"/>
    </location>
</feature>
<evidence type="ECO:0000313" key="9">
    <source>
        <dbReference type="Proteomes" id="UP000035016"/>
    </source>
</evidence>
<organism evidence="8 9">
    <name type="scientific">Streptomyces leeuwenhoekii</name>
    <dbReference type="NCBI Taxonomy" id="1437453"/>
    <lineage>
        <taxon>Bacteria</taxon>
        <taxon>Bacillati</taxon>
        <taxon>Actinomycetota</taxon>
        <taxon>Actinomycetes</taxon>
        <taxon>Kitasatosporales</taxon>
        <taxon>Streptomycetaceae</taxon>
        <taxon>Streptomyces</taxon>
    </lineage>
</organism>
<dbReference type="PANTHER" id="PTHR37422">
    <property type="entry name" value="TEICHURONIC ACID BIOSYNTHESIS PROTEIN TUAE"/>
    <property type="match status" value="1"/>
</dbReference>
<feature type="transmembrane region" description="Helical" evidence="6">
    <location>
        <begin position="176"/>
        <end position="196"/>
    </location>
</feature>
<evidence type="ECO:0000256" key="1">
    <source>
        <dbReference type="ARBA" id="ARBA00004141"/>
    </source>
</evidence>
<feature type="compositionally biased region" description="Low complexity" evidence="5">
    <location>
        <begin position="476"/>
        <end position="485"/>
    </location>
</feature>
<feature type="transmembrane region" description="Helical" evidence="6">
    <location>
        <begin position="74"/>
        <end position="94"/>
    </location>
</feature>
<name>A0A0F7W4N5_STRLW</name>
<feature type="transmembrane region" description="Helical" evidence="6">
    <location>
        <begin position="249"/>
        <end position="270"/>
    </location>
</feature>
<dbReference type="Proteomes" id="UP000035016">
    <property type="component" value="Chromosome Chromosome"/>
</dbReference>
<sequence>MSHALPPHRPAHRCPPGPGARALPPVLAVVAVVALLAVEFAPGGAGGPHPADAASALVVVYCAARLARDRRRPLTPAAAVVLALPVAGIALAALHAPSPAAGLTGLVRYLQVFVLLPAAVALLVRERRDVRLLAWSLVGLALWQGAVGVHQYATATGASYQGEPVRAVGTFGPQDVMGMATVVSLGLVAALGLALGHAPVRQRVVAAGCAVALLAPLAVSFSRGAWIATAVACVVQLLLAGVRRALAVGAAVAACAVVLVGGLGLGTAMLQERLDSITRVADAPDQSVTDRYAMWAAAGGMWRERPLTGVGLKGFPEHRDAHASLALSSGSDTEGAGAAFRRQPLLSPHNMYLLILAEQGLTGLLAFAGSWLALLVRGVREVRCRGAAARDCGLVACGLLVWQLTDFAYADIGGPSTVLTAVSLGLAAWWAVGGGEDGDAAGPVTDGGTSAATGPGTGGGGSLATGPGAGGRGGHRATAGAGAAGDCREGAAAGGTGGRAPSRAAGAGPQEAPAR</sequence>
<dbReference type="KEGG" id="sle:sle_45280"/>
<dbReference type="RefSeq" id="WP_079025238.1">
    <property type="nucleotide sequence ID" value="NZ_LFEH01000203.1"/>
</dbReference>
<feature type="compositionally biased region" description="Low complexity" evidence="5">
    <location>
        <begin position="499"/>
        <end position="509"/>
    </location>
</feature>
<keyword evidence="2 6" id="KW-0812">Transmembrane</keyword>
<protein>
    <submittedName>
        <fullName evidence="8">Integral Membrane Protein</fullName>
    </submittedName>
</protein>
<dbReference type="InterPro" id="IPR007016">
    <property type="entry name" value="O-antigen_ligase-rel_domated"/>
</dbReference>
<dbReference type="GO" id="GO:0016020">
    <property type="term" value="C:membrane"/>
    <property type="evidence" value="ECO:0007669"/>
    <property type="project" value="UniProtKB-SubCell"/>
</dbReference>
<feature type="domain" description="O-antigen ligase-related" evidence="7">
    <location>
        <begin position="210"/>
        <end position="368"/>
    </location>
</feature>
<dbReference type="PANTHER" id="PTHR37422:SF13">
    <property type="entry name" value="LIPOPOLYSACCHARIDE BIOSYNTHESIS PROTEIN PA4999-RELATED"/>
    <property type="match status" value="1"/>
</dbReference>
<dbReference type="EMBL" id="LN831790">
    <property type="protein sequence ID" value="CQR63986.1"/>
    <property type="molecule type" value="Genomic_DNA"/>
</dbReference>
<evidence type="ECO:0000256" key="3">
    <source>
        <dbReference type="ARBA" id="ARBA00022989"/>
    </source>
</evidence>
<keyword evidence="3 6" id="KW-1133">Transmembrane helix</keyword>
<evidence type="ECO:0000256" key="5">
    <source>
        <dbReference type="SAM" id="MobiDB-lite"/>
    </source>
</evidence>
<feature type="transmembrane region" description="Helical" evidence="6">
    <location>
        <begin position="106"/>
        <end position="125"/>
    </location>
</feature>
<evidence type="ECO:0000256" key="4">
    <source>
        <dbReference type="ARBA" id="ARBA00023136"/>
    </source>
</evidence>
<proteinExistence type="predicted"/>
<comment type="subcellular location">
    <subcellularLocation>
        <location evidence="1">Membrane</location>
        <topology evidence="1">Multi-pass membrane protein</topology>
    </subcellularLocation>
</comment>
<gene>
    <name evidence="8" type="primary">sle_45280</name>
</gene>
<evidence type="ECO:0000256" key="6">
    <source>
        <dbReference type="SAM" id="Phobius"/>
    </source>
</evidence>
<feature type="transmembrane region" description="Helical" evidence="6">
    <location>
        <begin position="132"/>
        <end position="153"/>
    </location>
</feature>
<feature type="transmembrane region" description="Helical" evidence="6">
    <location>
        <begin position="203"/>
        <end position="219"/>
    </location>
</feature>
<feature type="transmembrane region" description="Helical" evidence="6">
    <location>
        <begin position="351"/>
        <end position="376"/>
    </location>
</feature>
<keyword evidence="4 6" id="KW-0472">Membrane</keyword>
<evidence type="ECO:0000259" key="7">
    <source>
        <dbReference type="Pfam" id="PF04932"/>
    </source>
</evidence>
<evidence type="ECO:0000256" key="2">
    <source>
        <dbReference type="ARBA" id="ARBA00022692"/>
    </source>
</evidence>
<reference evidence="8 9" key="1">
    <citation type="submission" date="2015-02" db="EMBL/GenBank/DDBJ databases">
        <authorList>
            <person name="Gomez-Escribano P.J."/>
        </authorList>
    </citation>
    <scope>NUCLEOTIDE SEQUENCE [LARGE SCALE GENOMIC DNA]</scope>
    <source>
        <strain evidence="9">C34 (DSM 42122 / NRRL B-24963)</strain>
    </source>
</reference>
<accession>A0A0F7W4N5</accession>
<feature type="region of interest" description="Disordered" evidence="5">
    <location>
        <begin position="439"/>
        <end position="515"/>
    </location>
</feature>
<dbReference type="Pfam" id="PF04932">
    <property type="entry name" value="Wzy_C"/>
    <property type="match status" value="1"/>
</dbReference>